<evidence type="ECO:0000313" key="6">
    <source>
        <dbReference type="RefSeq" id="XP_031550784.1"/>
    </source>
</evidence>
<comment type="subcellular location">
    <subcellularLocation>
        <location evidence="1">Secreted</location>
    </subcellularLocation>
</comment>
<dbReference type="GO" id="GO:0098552">
    <property type="term" value="C:side of membrane"/>
    <property type="evidence" value="ECO:0007669"/>
    <property type="project" value="UniProtKB-KW"/>
</dbReference>
<dbReference type="Gene3D" id="2.10.60.10">
    <property type="entry name" value="CD59"/>
    <property type="match status" value="1"/>
</dbReference>
<dbReference type="InParanoid" id="A0A6P8H307"/>
<dbReference type="RefSeq" id="XP_031550784.1">
    <property type="nucleotide sequence ID" value="XM_031694924.1"/>
</dbReference>
<evidence type="ECO:0000256" key="3">
    <source>
        <dbReference type="SAM" id="Phobius"/>
    </source>
</evidence>
<dbReference type="PANTHER" id="PTHR20914">
    <property type="entry name" value="LY6/PLAUR DOMAIN-CONTAINING PROTEIN 8"/>
    <property type="match status" value="1"/>
</dbReference>
<dbReference type="AlphaFoldDB" id="A0A6P8H307"/>
<dbReference type="PANTHER" id="PTHR20914:SF9">
    <property type="entry name" value="COILED, ISOFORM A"/>
    <property type="match status" value="1"/>
</dbReference>
<dbReference type="KEGG" id="aten:116288172"/>
<protein>
    <submittedName>
        <fullName evidence="6">Lymphocyte antigen 6D-like</fullName>
    </submittedName>
</protein>
<keyword evidence="4" id="KW-0732">Signal</keyword>
<dbReference type="GeneID" id="116288172"/>
<sequence>MKFAIAFLLVLAVAIPTAFSLKCRYCAGVGSLCTGPSDCVGGGDTCFTTTYKNTSKVVKGCLSASACNQSMSLCSKTPNYCVTECCNTDGCNGSAGFIQINVAMVSVMAFLASISYIFSHH</sequence>
<dbReference type="InterPro" id="IPR050918">
    <property type="entry name" value="CNF-like_PLA2_Inhibitor"/>
</dbReference>
<reference evidence="6" key="1">
    <citation type="submission" date="2025-08" db="UniProtKB">
        <authorList>
            <consortium name="RefSeq"/>
        </authorList>
    </citation>
    <scope>IDENTIFICATION</scope>
    <source>
        <tissue evidence="6">Tentacle</tissue>
    </source>
</reference>
<keyword evidence="5" id="KW-1185">Reference proteome</keyword>
<feature type="signal peptide" evidence="4">
    <location>
        <begin position="1"/>
        <end position="20"/>
    </location>
</feature>
<keyword evidence="3" id="KW-0472">Membrane</keyword>
<evidence type="ECO:0000313" key="5">
    <source>
        <dbReference type="Proteomes" id="UP000515163"/>
    </source>
</evidence>
<dbReference type="Proteomes" id="UP000515163">
    <property type="component" value="Unplaced"/>
</dbReference>
<feature type="transmembrane region" description="Helical" evidence="3">
    <location>
        <begin position="96"/>
        <end position="118"/>
    </location>
</feature>
<gene>
    <name evidence="6" type="primary">LOC116288172</name>
</gene>
<dbReference type="OrthoDB" id="10284271at2759"/>
<organism evidence="5 6">
    <name type="scientific">Actinia tenebrosa</name>
    <name type="common">Australian red waratah sea anemone</name>
    <dbReference type="NCBI Taxonomy" id="6105"/>
    <lineage>
        <taxon>Eukaryota</taxon>
        <taxon>Metazoa</taxon>
        <taxon>Cnidaria</taxon>
        <taxon>Anthozoa</taxon>
        <taxon>Hexacorallia</taxon>
        <taxon>Actiniaria</taxon>
        <taxon>Actiniidae</taxon>
        <taxon>Actinia</taxon>
    </lineage>
</organism>
<keyword evidence="2" id="KW-0964">Secreted</keyword>
<name>A0A6P8H307_ACTTE</name>
<dbReference type="FunCoup" id="A0A6P8H307">
    <property type="interactions" value="569"/>
</dbReference>
<feature type="chain" id="PRO_5027596994" evidence="4">
    <location>
        <begin position="21"/>
        <end position="121"/>
    </location>
</feature>
<dbReference type="GO" id="GO:0005576">
    <property type="term" value="C:extracellular region"/>
    <property type="evidence" value="ECO:0007669"/>
    <property type="project" value="UniProtKB-SubCell"/>
</dbReference>
<proteinExistence type="predicted"/>
<evidence type="ECO:0000256" key="4">
    <source>
        <dbReference type="SAM" id="SignalP"/>
    </source>
</evidence>
<dbReference type="InterPro" id="IPR045860">
    <property type="entry name" value="Snake_toxin-like_sf"/>
</dbReference>
<dbReference type="SUPFAM" id="SSF57302">
    <property type="entry name" value="Snake toxin-like"/>
    <property type="match status" value="1"/>
</dbReference>
<keyword evidence="3" id="KW-0812">Transmembrane</keyword>
<keyword evidence="3" id="KW-1133">Transmembrane helix</keyword>
<evidence type="ECO:0000256" key="2">
    <source>
        <dbReference type="ARBA" id="ARBA00022525"/>
    </source>
</evidence>
<evidence type="ECO:0000256" key="1">
    <source>
        <dbReference type="ARBA" id="ARBA00004613"/>
    </source>
</evidence>
<accession>A0A6P8H307</accession>